<dbReference type="EMBL" id="JASBWR010000045">
    <property type="protein sequence ID" value="KAJ9103539.1"/>
    <property type="molecule type" value="Genomic_DNA"/>
</dbReference>
<organism evidence="1 2">
    <name type="scientific">Naganishia cerealis</name>
    <dbReference type="NCBI Taxonomy" id="610337"/>
    <lineage>
        <taxon>Eukaryota</taxon>
        <taxon>Fungi</taxon>
        <taxon>Dikarya</taxon>
        <taxon>Basidiomycota</taxon>
        <taxon>Agaricomycotina</taxon>
        <taxon>Tremellomycetes</taxon>
        <taxon>Filobasidiales</taxon>
        <taxon>Filobasidiaceae</taxon>
        <taxon>Naganishia</taxon>
    </lineage>
</organism>
<evidence type="ECO:0000313" key="2">
    <source>
        <dbReference type="Proteomes" id="UP001241377"/>
    </source>
</evidence>
<accession>A0ACC2VVR6</accession>
<comment type="caution">
    <text evidence="1">The sequence shown here is derived from an EMBL/GenBank/DDBJ whole genome shotgun (WGS) entry which is preliminary data.</text>
</comment>
<protein>
    <submittedName>
        <fullName evidence="1">Uncharacterized protein</fullName>
    </submittedName>
</protein>
<name>A0ACC2VVR6_9TREE</name>
<keyword evidence="2" id="KW-1185">Reference proteome</keyword>
<proteinExistence type="predicted"/>
<reference evidence="1" key="1">
    <citation type="submission" date="2023-04" db="EMBL/GenBank/DDBJ databases">
        <title>Draft Genome sequencing of Naganishia species isolated from polar environments using Oxford Nanopore Technology.</title>
        <authorList>
            <person name="Leo P."/>
            <person name="Venkateswaran K."/>
        </authorList>
    </citation>
    <scope>NUCLEOTIDE SEQUENCE</scope>
    <source>
        <strain evidence="1">MNA-CCFEE 5261</strain>
    </source>
</reference>
<evidence type="ECO:0000313" key="1">
    <source>
        <dbReference type="EMBL" id="KAJ9103539.1"/>
    </source>
</evidence>
<sequence>MADSTDQTVTEKFQGALARFENYRNDAGVFSGRKNGPEYQKELLKLIKEFRIILIIVSHLSIFSDNETIAEMNVNYVPFLNVEYYLGTLYQNLMVNSQSVGEELIVDGLEFKVENLQAAQEHFASYLLVLSNYKLLNKAQTERVRLYKESDNPLAKDILASQERNPATIRADKIANFKLEKELTSKIQILVSRYGSSADDAKAEFDSYDEETTKQLYLDQVKLFALKSFSSLELIAMELEVLKKMPAPNKNPKPPQKEQPIDPTGYTTKLEVVPGKKQPISSLLSKQGKILQPFTITANKNELRNKVFGTGQVLPSMSVEEYLDYELANGKVAAEEVKNEKNDQDTDDSDEELEKRQWDDWKDDNPKGMGNTGANLG</sequence>
<gene>
    <name evidence="1" type="ORF">QFC19_004307</name>
</gene>
<dbReference type="Proteomes" id="UP001241377">
    <property type="component" value="Unassembled WGS sequence"/>
</dbReference>